<reference evidence="3" key="1">
    <citation type="submission" date="2019-01" db="EMBL/GenBank/DDBJ databases">
        <title>Sphingorhabdus lacus sp.nov., isolated from an oligotrophic freshwater lake.</title>
        <authorList>
            <person name="Park M."/>
        </authorList>
    </citation>
    <scope>NUCLEOTIDE SEQUENCE [LARGE SCALE GENOMIC DNA]</scope>
    <source>
        <strain evidence="3">IMCC1753</strain>
    </source>
</reference>
<protein>
    <submittedName>
        <fullName evidence="2">DUF262 domain-containing protein</fullName>
    </submittedName>
</protein>
<evidence type="ECO:0000313" key="2">
    <source>
        <dbReference type="EMBL" id="QGY80801.1"/>
    </source>
</evidence>
<dbReference type="AlphaFoldDB" id="A0A6I6L8Y8"/>
<keyword evidence="3" id="KW-1185">Reference proteome</keyword>
<dbReference type="KEGG" id="slaa:EUU25_09325"/>
<dbReference type="OrthoDB" id="9787127at2"/>
<sequence length="348" mass="39860">MKSFHIHEMPDSSVLALNDIRESVELSPDYQRPGGVWSLKNKQLFIDSLLNGYDIPKLYFHYLTGVHARAGKDYAIIDGRQRLETIWEFIDGSFALSTDFKFYENEEYNAAGMTFSDIEKEYPRLLIKLHARSLSVMVVTADDLDFIEDMFSRLNEAVPLNAAEKRNAFGGALPNIIRNLAGHRFLTDKVAFPPTRYRHYDVAAKLLIEEYYPTVVDTKKARLDDFVKSNRLRPESAFSQVVERTKATLEDMTAVFANNDPLLKSSGMVVVYYVLFSKHPQTNLTRQKLLNFERAREANRDAFASEDTSINFDWIEYDELARSSNDAASIRSRVDTLITYLSSEESIA</sequence>
<gene>
    <name evidence="2" type="ORF">EUU25_09325</name>
</gene>
<proteinExistence type="predicted"/>
<evidence type="ECO:0000259" key="1">
    <source>
        <dbReference type="Pfam" id="PF03235"/>
    </source>
</evidence>
<feature type="domain" description="GmrSD restriction endonucleases N-terminal" evidence="1">
    <location>
        <begin position="26"/>
        <end position="169"/>
    </location>
</feature>
<dbReference type="Proteomes" id="UP000428803">
    <property type="component" value="Chromosome"/>
</dbReference>
<dbReference type="EMBL" id="CP035733">
    <property type="protein sequence ID" value="QGY80801.1"/>
    <property type="molecule type" value="Genomic_DNA"/>
</dbReference>
<evidence type="ECO:0000313" key="3">
    <source>
        <dbReference type="Proteomes" id="UP000428803"/>
    </source>
</evidence>
<accession>A0A6I6L8Y8</accession>
<dbReference type="Pfam" id="PF03235">
    <property type="entry name" value="GmrSD_N"/>
    <property type="match status" value="1"/>
</dbReference>
<dbReference type="PANTHER" id="PTHR39639">
    <property type="entry name" value="CHROMOSOME 16, WHOLE GENOME SHOTGUN SEQUENCE"/>
    <property type="match status" value="1"/>
</dbReference>
<dbReference type="RefSeq" id="WP_158900375.1">
    <property type="nucleotide sequence ID" value="NZ_CP035733.1"/>
</dbReference>
<dbReference type="InterPro" id="IPR004919">
    <property type="entry name" value="GmrSD_N"/>
</dbReference>
<name>A0A6I6L8Y8_9SPHN</name>
<organism evidence="2 3">
    <name type="scientific">Sphingorhabdus lacus</name>
    <dbReference type="NCBI Taxonomy" id="392610"/>
    <lineage>
        <taxon>Bacteria</taxon>
        <taxon>Pseudomonadati</taxon>
        <taxon>Pseudomonadota</taxon>
        <taxon>Alphaproteobacteria</taxon>
        <taxon>Sphingomonadales</taxon>
        <taxon>Sphingomonadaceae</taxon>
        <taxon>Sphingorhabdus</taxon>
    </lineage>
</organism>
<dbReference type="PANTHER" id="PTHR39639:SF1">
    <property type="entry name" value="DUF262 DOMAIN-CONTAINING PROTEIN"/>
    <property type="match status" value="1"/>
</dbReference>